<sequence>MNCRFVLFHFVCFYIHLEQWQMAKSKTNGYSYLNSYTDPCLCRMIPQYVHGTLYEFCAIVSPLMLSRILLRS</sequence>
<evidence type="ECO:0008006" key="4">
    <source>
        <dbReference type="Google" id="ProtNLM"/>
    </source>
</evidence>
<evidence type="ECO:0000313" key="3">
    <source>
        <dbReference type="Proteomes" id="UP000825935"/>
    </source>
</evidence>
<gene>
    <name evidence="2" type="ORF">KP509_02G018100</name>
</gene>
<feature type="chain" id="PRO_5035751861" description="Secreted protein" evidence="1">
    <location>
        <begin position="26"/>
        <end position="72"/>
    </location>
</feature>
<accession>A0A8T2V7N4</accession>
<dbReference type="EMBL" id="CM035407">
    <property type="protein sequence ID" value="KAH7443078.1"/>
    <property type="molecule type" value="Genomic_DNA"/>
</dbReference>
<organism evidence="2 3">
    <name type="scientific">Ceratopteris richardii</name>
    <name type="common">Triangle waterfern</name>
    <dbReference type="NCBI Taxonomy" id="49495"/>
    <lineage>
        <taxon>Eukaryota</taxon>
        <taxon>Viridiplantae</taxon>
        <taxon>Streptophyta</taxon>
        <taxon>Embryophyta</taxon>
        <taxon>Tracheophyta</taxon>
        <taxon>Polypodiopsida</taxon>
        <taxon>Polypodiidae</taxon>
        <taxon>Polypodiales</taxon>
        <taxon>Pteridineae</taxon>
        <taxon>Pteridaceae</taxon>
        <taxon>Parkerioideae</taxon>
        <taxon>Ceratopteris</taxon>
    </lineage>
</organism>
<reference evidence="2" key="1">
    <citation type="submission" date="2021-08" db="EMBL/GenBank/DDBJ databases">
        <title>WGS assembly of Ceratopteris richardii.</title>
        <authorList>
            <person name="Marchant D.B."/>
            <person name="Chen G."/>
            <person name="Jenkins J."/>
            <person name="Shu S."/>
            <person name="Leebens-Mack J."/>
            <person name="Grimwood J."/>
            <person name="Schmutz J."/>
            <person name="Soltis P."/>
            <person name="Soltis D."/>
            <person name="Chen Z.-H."/>
        </authorList>
    </citation>
    <scope>NUCLEOTIDE SEQUENCE</scope>
    <source>
        <strain evidence="2">Whitten #5841</strain>
        <tissue evidence="2">Leaf</tissue>
    </source>
</reference>
<proteinExistence type="predicted"/>
<feature type="signal peptide" evidence="1">
    <location>
        <begin position="1"/>
        <end position="25"/>
    </location>
</feature>
<keyword evidence="1" id="KW-0732">Signal</keyword>
<dbReference type="AlphaFoldDB" id="A0A8T2V7N4"/>
<dbReference type="Proteomes" id="UP000825935">
    <property type="component" value="Chromosome 2"/>
</dbReference>
<protein>
    <recommendedName>
        <fullName evidence="4">Secreted protein</fullName>
    </recommendedName>
</protein>
<evidence type="ECO:0000313" key="2">
    <source>
        <dbReference type="EMBL" id="KAH7443078.1"/>
    </source>
</evidence>
<evidence type="ECO:0000256" key="1">
    <source>
        <dbReference type="SAM" id="SignalP"/>
    </source>
</evidence>
<name>A0A8T2V7N4_CERRI</name>
<keyword evidence="3" id="KW-1185">Reference proteome</keyword>
<comment type="caution">
    <text evidence="2">The sequence shown here is derived from an EMBL/GenBank/DDBJ whole genome shotgun (WGS) entry which is preliminary data.</text>
</comment>